<dbReference type="Pfam" id="PF04191">
    <property type="entry name" value="PEMT"/>
    <property type="match status" value="1"/>
</dbReference>
<comment type="subcellular location">
    <subcellularLocation>
        <location evidence="1">Endomembrane system</location>
        <topology evidence="1">Multi-pass membrane protein</topology>
    </subcellularLocation>
</comment>
<evidence type="ECO:0000256" key="3">
    <source>
        <dbReference type="ARBA" id="ARBA00022989"/>
    </source>
</evidence>
<dbReference type="RefSeq" id="WP_214171250.1">
    <property type="nucleotide sequence ID" value="NZ_JAHCVJ010000003.1"/>
</dbReference>
<evidence type="ECO:0000256" key="5">
    <source>
        <dbReference type="SAM" id="Phobius"/>
    </source>
</evidence>
<keyword evidence="3 5" id="KW-1133">Transmembrane helix</keyword>
<dbReference type="EMBL" id="JAHCVJ010000003">
    <property type="protein sequence ID" value="MBT0664477.1"/>
    <property type="molecule type" value="Genomic_DNA"/>
</dbReference>
<dbReference type="GO" id="GO:0016740">
    <property type="term" value="F:transferase activity"/>
    <property type="evidence" value="ECO:0007669"/>
    <property type="project" value="UniProtKB-ARBA"/>
</dbReference>
<protein>
    <submittedName>
        <fullName evidence="6">Isoprenylcysteine carboxylmethyltransferase family protein</fullName>
    </submittedName>
</protein>
<gene>
    <name evidence="6" type="ORF">KI809_09215</name>
</gene>
<name>A0AAW4L9F4_9BACT</name>
<dbReference type="AlphaFoldDB" id="A0AAW4L9F4"/>
<keyword evidence="7" id="KW-1185">Reference proteome</keyword>
<dbReference type="PANTHER" id="PTHR12714:SF24">
    <property type="entry name" value="SLR1182 PROTEIN"/>
    <property type="match status" value="1"/>
</dbReference>
<keyword evidence="2 5" id="KW-0812">Transmembrane</keyword>
<organism evidence="6 7">
    <name type="scientific">Geoanaerobacter pelophilus</name>
    <dbReference type="NCBI Taxonomy" id="60036"/>
    <lineage>
        <taxon>Bacteria</taxon>
        <taxon>Pseudomonadati</taxon>
        <taxon>Thermodesulfobacteriota</taxon>
        <taxon>Desulfuromonadia</taxon>
        <taxon>Geobacterales</taxon>
        <taxon>Geobacteraceae</taxon>
        <taxon>Geoanaerobacter</taxon>
    </lineage>
</organism>
<sequence>MSTPLFKVKKGRDVWWRGERGEWYVVIQFFLILLVIFGPRSFNSMPCWFSSPGRSASYAGAALLLSGFILALAGTINLGRNLTPLPSPKRDAILVQSGAYRLVRHPIYSGILLMAFGWSFAIHSIPTLFYAALLFGFFDLKSRREEIWLVQKFPEYTNYQRRVRKLIPLVY</sequence>
<keyword evidence="4 5" id="KW-0472">Membrane</keyword>
<feature type="transmembrane region" description="Helical" evidence="5">
    <location>
        <begin position="21"/>
        <end position="38"/>
    </location>
</feature>
<reference evidence="6 7" key="1">
    <citation type="submission" date="2021-05" db="EMBL/GenBank/DDBJ databases">
        <title>The draft genome of Geobacter pelophilus DSM 12255.</title>
        <authorList>
            <person name="Xu Z."/>
            <person name="Masuda Y."/>
            <person name="Itoh H."/>
            <person name="Senoo K."/>
        </authorList>
    </citation>
    <scope>NUCLEOTIDE SEQUENCE [LARGE SCALE GENOMIC DNA]</scope>
    <source>
        <strain evidence="6 7">DSM 12255</strain>
    </source>
</reference>
<evidence type="ECO:0000313" key="6">
    <source>
        <dbReference type="EMBL" id="MBT0664477.1"/>
    </source>
</evidence>
<evidence type="ECO:0000313" key="7">
    <source>
        <dbReference type="Proteomes" id="UP000811899"/>
    </source>
</evidence>
<dbReference type="PANTHER" id="PTHR12714">
    <property type="entry name" value="PROTEIN-S ISOPRENYLCYSTEINE O-METHYLTRANSFERASE"/>
    <property type="match status" value="1"/>
</dbReference>
<dbReference type="InterPro" id="IPR007318">
    <property type="entry name" value="Phopholipid_MeTrfase"/>
</dbReference>
<proteinExistence type="predicted"/>
<evidence type="ECO:0000256" key="4">
    <source>
        <dbReference type="ARBA" id="ARBA00023136"/>
    </source>
</evidence>
<comment type="caution">
    <text evidence="6">The sequence shown here is derived from an EMBL/GenBank/DDBJ whole genome shotgun (WGS) entry which is preliminary data.</text>
</comment>
<dbReference type="GO" id="GO:0012505">
    <property type="term" value="C:endomembrane system"/>
    <property type="evidence" value="ECO:0007669"/>
    <property type="project" value="UniProtKB-SubCell"/>
</dbReference>
<accession>A0AAW4L9F4</accession>
<feature type="transmembrane region" description="Helical" evidence="5">
    <location>
        <begin position="58"/>
        <end position="79"/>
    </location>
</feature>
<evidence type="ECO:0000256" key="1">
    <source>
        <dbReference type="ARBA" id="ARBA00004127"/>
    </source>
</evidence>
<dbReference type="Gene3D" id="1.20.120.1630">
    <property type="match status" value="1"/>
</dbReference>
<evidence type="ECO:0000256" key="2">
    <source>
        <dbReference type="ARBA" id="ARBA00022692"/>
    </source>
</evidence>
<feature type="transmembrane region" description="Helical" evidence="5">
    <location>
        <begin position="111"/>
        <end position="138"/>
    </location>
</feature>
<dbReference type="Proteomes" id="UP000811899">
    <property type="component" value="Unassembled WGS sequence"/>
</dbReference>